<dbReference type="AlphaFoldDB" id="A0AAW1JS73"/>
<dbReference type="InterPro" id="IPR006758">
    <property type="entry name" value="A32L"/>
</dbReference>
<comment type="caution">
    <text evidence="1">The sequence shown here is derived from an EMBL/GenBank/DDBJ whole genome shotgun (WGS) entry which is preliminary data.</text>
</comment>
<reference evidence="1 2" key="1">
    <citation type="journal article" date="2024" name="BMC Genomics">
        <title>De novo assembly and annotation of Popillia japonica's genome with initial clues to its potential as an invasive pest.</title>
        <authorList>
            <person name="Cucini C."/>
            <person name="Boschi S."/>
            <person name="Funari R."/>
            <person name="Cardaioli E."/>
            <person name="Iannotti N."/>
            <person name="Marturano G."/>
            <person name="Paoli F."/>
            <person name="Bruttini M."/>
            <person name="Carapelli A."/>
            <person name="Frati F."/>
            <person name="Nardi F."/>
        </authorList>
    </citation>
    <scope>NUCLEOTIDE SEQUENCE [LARGE SCALE GENOMIC DNA]</scope>
    <source>
        <strain evidence="1">DMR45628</strain>
    </source>
</reference>
<dbReference type="Proteomes" id="UP001458880">
    <property type="component" value="Unassembled WGS sequence"/>
</dbReference>
<proteinExistence type="predicted"/>
<evidence type="ECO:0000313" key="1">
    <source>
        <dbReference type="EMBL" id="KAK9708056.1"/>
    </source>
</evidence>
<organism evidence="1 2">
    <name type="scientific">Popillia japonica</name>
    <name type="common">Japanese beetle</name>
    <dbReference type="NCBI Taxonomy" id="7064"/>
    <lineage>
        <taxon>Eukaryota</taxon>
        <taxon>Metazoa</taxon>
        <taxon>Ecdysozoa</taxon>
        <taxon>Arthropoda</taxon>
        <taxon>Hexapoda</taxon>
        <taxon>Insecta</taxon>
        <taxon>Pterygota</taxon>
        <taxon>Neoptera</taxon>
        <taxon>Endopterygota</taxon>
        <taxon>Coleoptera</taxon>
        <taxon>Polyphaga</taxon>
        <taxon>Scarabaeiformia</taxon>
        <taxon>Scarabaeidae</taxon>
        <taxon>Rutelinae</taxon>
        <taxon>Popillia</taxon>
    </lineage>
</organism>
<accession>A0AAW1JS73</accession>
<keyword evidence="2" id="KW-1185">Reference proteome</keyword>
<dbReference type="EMBL" id="JASPKY010000337">
    <property type="protein sequence ID" value="KAK9708056.1"/>
    <property type="molecule type" value="Genomic_DNA"/>
</dbReference>
<name>A0AAW1JS73_POPJA</name>
<gene>
    <name evidence="1" type="ORF">QE152_g27437</name>
</gene>
<dbReference type="Pfam" id="PF04665">
    <property type="entry name" value="Pox_A32"/>
    <property type="match status" value="1"/>
</dbReference>
<evidence type="ECO:0000313" key="2">
    <source>
        <dbReference type="Proteomes" id="UP001458880"/>
    </source>
</evidence>
<sequence>MRLLKQKHRLQVLNVDVDDDKHRCRHGNILPDTIRCIICGPSNCGKTNVMLALLIDENGLRFDNLYVYSRSLYQPKYQFLEKVMKSSGIKYYAYNENEEVVDPVEAEKNSVFIFDDVVCDKQDKIRLYFCMGRHKAVDSFYLCQTYSRIPKQLVRDNTNLLILFKQDEMNLKHIFDDHVGTDMSFHQFKSMCAECWKDKYGFLVIDRDRDIDKGRYKKNFDWYICL</sequence>
<protein>
    <submittedName>
        <fullName evidence="1">Poxvirus A32 protein</fullName>
    </submittedName>
</protein>